<dbReference type="PROSITE" id="PS51823">
    <property type="entry name" value="CLU"/>
    <property type="match status" value="1"/>
</dbReference>
<dbReference type="Proteomes" id="UP000694580">
    <property type="component" value="Chromosome 13"/>
</dbReference>
<dbReference type="Gene3D" id="3.30.2280.10">
    <property type="entry name" value="Hypothetical protein (hspc210)"/>
    <property type="match status" value="1"/>
</dbReference>
<reference evidence="7 8" key="1">
    <citation type="submission" date="2020-06" db="EMBL/GenBank/DDBJ databases">
        <authorList>
            <consortium name="Wellcome Sanger Institute Data Sharing"/>
        </authorList>
    </citation>
    <scope>NUCLEOTIDE SEQUENCE [LARGE SCALE GENOMIC DNA]</scope>
</reference>
<dbReference type="InterPro" id="IPR033646">
    <property type="entry name" value="CLU-central"/>
</dbReference>
<dbReference type="Gene3D" id="1.25.40.10">
    <property type="entry name" value="Tetratricopeptide repeat domain"/>
    <property type="match status" value="1"/>
</dbReference>
<dbReference type="InterPro" id="IPR027523">
    <property type="entry name" value="CLU_prot"/>
</dbReference>
<proteinExistence type="inferred from homology"/>
<comment type="similarity">
    <text evidence="4">Belongs to the CLU family.</text>
</comment>
<dbReference type="FunFam" id="1.25.40.10:FF:000088">
    <property type="entry name" value="Clustered mitochondria (CluA/CLU1) homolog"/>
    <property type="match status" value="1"/>
</dbReference>
<dbReference type="SUPFAM" id="SSF103107">
    <property type="entry name" value="Hypothetical protein c14orf129, hspc210"/>
    <property type="match status" value="1"/>
</dbReference>
<dbReference type="SUPFAM" id="SSF48452">
    <property type="entry name" value="TPR-like"/>
    <property type="match status" value="2"/>
</dbReference>
<feature type="domain" description="Clu" evidence="6">
    <location>
        <begin position="342"/>
        <end position="584"/>
    </location>
</feature>
<feature type="region of interest" description="Disordered" evidence="5">
    <location>
        <begin position="173"/>
        <end position="205"/>
    </location>
</feature>
<name>A0AAY4D032_9TELE</name>
<dbReference type="Pfam" id="PF15044">
    <property type="entry name" value="CLU_N"/>
    <property type="match status" value="1"/>
</dbReference>
<sequence length="1284" mass="144141">FAAGPGRVSPVMNGDGGHDHIEEAESKQEGGAGDADPGDEANEQEVIVIQDTGFTVKIQAPGTEPFDLQVSPQEMVQEIHQVLMDREDTCHRTCFSLQLDGNVLDSFAELKSIEGLQEGSLLKVVEEPYTVREARIHVRHVRDLLKSLDPSDAYNGVDCNSLSFLSVFTDGDLGESGKRKKKGSELEQIDCTPPEHILPGSKDRPLVPLQPTNKDWKPLQCLKVLTMSGWNPPPGNRKMHGDLMYLYIVTMEERHVSITASTRGFYLNQSTTYTFSPKPANPSFLTHSLVELLSQISPAFKKNFTALQKKRVQRHPFERIATPFQVYSWTAPQIDHAMDCVRAEDAYTSRLGYEEHIPGQTRDWNEELQTTRELARKNLPERLLRERAIFKVHSDFAAAATRGAMAVIDGNVMAINPGEETRMQMFIWNNIFFSLGFDVKDHYRELGGDAAAHAAPTNDLNGVRAYGAVDVEGLYTLGTVVVDYRGNRVTAQSIIPGILEREQEQSVIYGSIDFGKTVVSHPKYLELLDKTSRPLKVQHHAVLSEKNESVDLCSSVECKGIIGNDGRHYILDLLRTFPPDLNFLPVEDEELPPECQKLGFPCQHRHRLACLRQELIEAFVEHRYLLFMKMAAIQLMQQKANKENKATALTNKPTQTVSEAEENILGLAQAKELAESLAAEDGSDPKSREVVLNACKAVGSISNTSFDIRFNPDIYSPGVRFPEDCAEDIQKQKQLLKDGAAFLVSCQIPSLVKDCLDHSALPMDGATLTEALHQRGINVRYLGTVLEFVDKTPARAQLDHFYRIGISELITRCAKHIFKTYLQGVELSALSAAVSHFLNCFLSSFPDAVAHLPADELVSRRKNRKRRNRVPGAGDNTAWASLTPTELWKNVVSEAQSYYNFTLQCDNVDLVVEKYGLQKITLLREISIKTGIQILIKEYNFDSRHKTAFTEEDILNIFPVVKHVNPKASDAFHFFQSGQAKVQQGFLKEGCELINEALNLFNNVYGAMHVEICACLRLLARLNYIMGDHPEALSNQQKAVLMSERVLGIEHPNTIQEYIHLALYCFANGQLSTALKLLYRARYLMLMVCGEDHPEMALLDSNIGLVLHGVMEYDLSLRFLENALAINSKYHGPRSLKVALSHHLVARVYESKAEFRSALQHEKEGYTIYKNQVGESHEKTKESSEYLKHLTQQAVALQRTMNEIYKNGSSASIMPLKFTAPSMASVLEQLNIINGIIFIPLSQKDLENLKAEVQRRQMLQEPGKIEENQEDCLLELDDKLPVDD</sequence>
<dbReference type="Pfam" id="PF12807">
    <property type="entry name" value="eIF3_p135"/>
    <property type="match status" value="1"/>
</dbReference>
<dbReference type="GO" id="GO:0005737">
    <property type="term" value="C:cytoplasm"/>
    <property type="evidence" value="ECO:0007669"/>
    <property type="project" value="UniProtKB-SubCell"/>
</dbReference>
<feature type="region of interest" description="Disordered" evidence="5">
    <location>
        <begin position="1"/>
        <end position="39"/>
    </location>
</feature>
<dbReference type="GeneTree" id="ENSGT00390000012485"/>
<dbReference type="FunFam" id="3.30.2280.10:FF:000001">
    <property type="entry name" value="Clustered mitochondria (CluA/CLU1) homolog"/>
    <property type="match status" value="1"/>
</dbReference>
<dbReference type="InterPro" id="IPR028275">
    <property type="entry name" value="CLU_N"/>
</dbReference>
<evidence type="ECO:0000313" key="7">
    <source>
        <dbReference type="Ensembl" id="ENSDCDP00010038885.1"/>
    </source>
</evidence>
<accession>A0AAY4D032</accession>
<evidence type="ECO:0000313" key="8">
    <source>
        <dbReference type="Proteomes" id="UP000694580"/>
    </source>
</evidence>
<keyword evidence="2" id="KW-0677">Repeat</keyword>
<evidence type="ECO:0000256" key="3">
    <source>
        <dbReference type="ARBA" id="ARBA00022803"/>
    </source>
</evidence>
<dbReference type="Ensembl" id="ENSDCDT00010048553.1">
    <property type="protein sequence ID" value="ENSDCDP00010038885.1"/>
    <property type="gene ID" value="ENSDCDG00010019524.1"/>
</dbReference>
<dbReference type="Pfam" id="PF13236">
    <property type="entry name" value="CLU"/>
    <property type="match status" value="1"/>
</dbReference>
<evidence type="ECO:0000256" key="1">
    <source>
        <dbReference type="ARBA" id="ARBA00022490"/>
    </source>
</evidence>
<evidence type="ECO:0000256" key="5">
    <source>
        <dbReference type="SAM" id="MobiDB-lite"/>
    </source>
</evidence>
<keyword evidence="1 4" id="KW-0963">Cytoplasm</keyword>
<reference evidence="7" key="2">
    <citation type="submission" date="2025-08" db="UniProtKB">
        <authorList>
            <consortium name="Ensembl"/>
        </authorList>
    </citation>
    <scope>IDENTIFICATION</scope>
</reference>
<dbReference type="InterPro" id="IPR023231">
    <property type="entry name" value="GSKIP_dom_sf"/>
</dbReference>
<evidence type="ECO:0000259" key="6">
    <source>
        <dbReference type="PROSITE" id="PS51823"/>
    </source>
</evidence>
<dbReference type="CDD" id="cd15466">
    <property type="entry name" value="CLU-central"/>
    <property type="match status" value="1"/>
</dbReference>
<dbReference type="HAMAP" id="MF_03013">
    <property type="entry name" value="CLU"/>
    <property type="match status" value="1"/>
</dbReference>
<keyword evidence="8" id="KW-1185">Reference proteome</keyword>
<dbReference type="GO" id="GO:0048312">
    <property type="term" value="P:intracellular distribution of mitochondria"/>
    <property type="evidence" value="ECO:0007669"/>
    <property type="project" value="TreeGrafter"/>
</dbReference>
<organism evidence="7 8">
    <name type="scientific">Denticeps clupeoides</name>
    <name type="common">denticle herring</name>
    <dbReference type="NCBI Taxonomy" id="299321"/>
    <lineage>
        <taxon>Eukaryota</taxon>
        <taxon>Metazoa</taxon>
        <taxon>Chordata</taxon>
        <taxon>Craniata</taxon>
        <taxon>Vertebrata</taxon>
        <taxon>Euteleostomi</taxon>
        <taxon>Actinopterygii</taxon>
        <taxon>Neopterygii</taxon>
        <taxon>Teleostei</taxon>
        <taxon>Clupei</taxon>
        <taxon>Clupeiformes</taxon>
        <taxon>Denticipitoidei</taxon>
        <taxon>Denticipitidae</taxon>
        <taxon>Denticeps</taxon>
    </lineage>
</organism>
<keyword evidence="3" id="KW-0802">TPR repeat</keyword>
<comment type="function">
    <text evidence="4">mRNA-binding protein involved in proper cytoplasmic distribution of mitochondria. Specifically binds mRNAs of nuclear-encoded mitochondrial proteins in the cytoplasm and regulates transport or translation of these transcripts close to mitochondria, playing a role in mitochondrial biogenesis.</text>
</comment>
<evidence type="ECO:0000256" key="2">
    <source>
        <dbReference type="ARBA" id="ARBA00022737"/>
    </source>
</evidence>
<dbReference type="InterPro" id="IPR011990">
    <property type="entry name" value="TPR-like_helical_dom_sf"/>
</dbReference>
<dbReference type="InterPro" id="IPR025697">
    <property type="entry name" value="CLU_dom"/>
</dbReference>
<evidence type="ECO:0000256" key="4">
    <source>
        <dbReference type="HAMAP-Rule" id="MF_03013"/>
    </source>
</evidence>
<feature type="compositionally biased region" description="Basic and acidic residues" evidence="5">
    <location>
        <begin position="16"/>
        <end position="28"/>
    </location>
</feature>
<reference evidence="7" key="3">
    <citation type="submission" date="2025-09" db="UniProtKB">
        <authorList>
            <consortium name="Ensembl"/>
        </authorList>
    </citation>
    <scope>IDENTIFICATION</scope>
</reference>
<gene>
    <name evidence="7" type="primary">cluha</name>
</gene>
<dbReference type="Pfam" id="PF13424">
    <property type="entry name" value="TPR_12"/>
    <property type="match status" value="2"/>
</dbReference>
<dbReference type="PANTHER" id="PTHR12601">
    <property type="entry name" value="EUKARYOTIC TRANSLATION INITIATION FACTOR 3 SUBUNIT EIF-3"/>
    <property type="match status" value="1"/>
</dbReference>
<keyword evidence="4" id="KW-0694">RNA-binding</keyword>
<dbReference type="GO" id="GO:0003729">
    <property type="term" value="F:mRNA binding"/>
    <property type="evidence" value="ECO:0007669"/>
    <property type="project" value="TreeGrafter"/>
</dbReference>
<protein>
    <recommendedName>
        <fullName evidence="4">Clustered mitochondria protein homolog</fullName>
    </recommendedName>
</protein>
<comment type="subcellular location">
    <subcellularLocation>
        <location evidence="4">Cytoplasm</location>
    </subcellularLocation>
    <subcellularLocation>
        <location evidence="4">Cytoplasmic granule</location>
    </subcellularLocation>
</comment>
<dbReference type="PANTHER" id="PTHR12601:SF10">
    <property type="entry name" value="CLUSTERED MITOCHONDRIA PROTEIN HOMOLOG"/>
    <property type="match status" value="1"/>
</dbReference>
<dbReference type="GO" id="GO:0007005">
    <property type="term" value="P:mitochondrion organization"/>
    <property type="evidence" value="ECO:0007669"/>
    <property type="project" value="UniProtKB-UniRule"/>
</dbReference>